<proteinExistence type="predicted"/>
<reference evidence="1 2" key="1">
    <citation type="journal article" date="2023" name="ACS Omega">
        <title>Identification of the Neoaspergillic Acid Biosynthesis Gene Cluster by Establishing an In Vitro CRISPR-Ribonucleoprotein Genetic System in Aspergillus melleus.</title>
        <authorList>
            <person name="Yuan B."/>
            <person name="Grau M.F."/>
            <person name="Murata R.M."/>
            <person name="Torok T."/>
            <person name="Venkateswaran K."/>
            <person name="Stajich J.E."/>
            <person name="Wang C.C.C."/>
        </authorList>
    </citation>
    <scope>NUCLEOTIDE SEQUENCE [LARGE SCALE GENOMIC DNA]</scope>
    <source>
        <strain evidence="1 2">IMV 1140</strain>
    </source>
</reference>
<protein>
    <submittedName>
        <fullName evidence="1">Uncharacterized protein</fullName>
    </submittedName>
</protein>
<organism evidence="1 2">
    <name type="scientific">Aspergillus melleus</name>
    <dbReference type="NCBI Taxonomy" id="138277"/>
    <lineage>
        <taxon>Eukaryota</taxon>
        <taxon>Fungi</taxon>
        <taxon>Dikarya</taxon>
        <taxon>Ascomycota</taxon>
        <taxon>Pezizomycotina</taxon>
        <taxon>Eurotiomycetes</taxon>
        <taxon>Eurotiomycetidae</taxon>
        <taxon>Eurotiales</taxon>
        <taxon>Aspergillaceae</taxon>
        <taxon>Aspergillus</taxon>
        <taxon>Aspergillus subgen. Circumdati</taxon>
    </lineage>
</organism>
<dbReference type="Proteomes" id="UP001177260">
    <property type="component" value="Unassembled WGS sequence"/>
</dbReference>
<keyword evidence="2" id="KW-1185">Reference proteome</keyword>
<sequence length="278" mass="31562">MDETDPRLAYLWSQLPSSPTQVPATASLSRRLLQTAMTCLLQDELFIRHKFSTFEALLMVIYNLSHNESVDQAWALLGMALNIGIALRCNVDQNLGSPIEAERRRRCWAGLLTLHTYQGMIFRDVDMSYLLSIKSSEPADVNDSDITDEAILQPSSRGEITQMSVMMAKLRLFRLSIQICRHISGPSRLDQHLLHKFDAAIDEEQRQWDTTYLIDGSPNILDANSYAYWVQAGTESLATEGPETEFENLFENLIDIREWMDPDLINSNLDGAFNVFAP</sequence>
<dbReference type="EMBL" id="JAOPJF010000083">
    <property type="protein sequence ID" value="KAK1140442.1"/>
    <property type="molecule type" value="Genomic_DNA"/>
</dbReference>
<comment type="caution">
    <text evidence="1">The sequence shown here is derived from an EMBL/GenBank/DDBJ whole genome shotgun (WGS) entry which is preliminary data.</text>
</comment>
<evidence type="ECO:0000313" key="2">
    <source>
        <dbReference type="Proteomes" id="UP001177260"/>
    </source>
</evidence>
<name>A0ACC3ARX3_9EURO</name>
<accession>A0ACC3ARX3</accession>
<gene>
    <name evidence="1" type="ORF">N8T08_010388</name>
</gene>
<evidence type="ECO:0000313" key="1">
    <source>
        <dbReference type="EMBL" id="KAK1140442.1"/>
    </source>
</evidence>